<protein>
    <recommendedName>
        <fullName evidence="6">FAD-binding domain-containing protein</fullName>
    </recommendedName>
</protein>
<dbReference type="InterPro" id="IPR036188">
    <property type="entry name" value="FAD/NAD-bd_sf"/>
</dbReference>
<dbReference type="PANTHER" id="PTHR13789">
    <property type="entry name" value="MONOOXYGENASE"/>
    <property type="match status" value="1"/>
</dbReference>
<dbReference type="Proteomes" id="UP001165080">
    <property type="component" value="Unassembled WGS sequence"/>
</dbReference>
<dbReference type="EMBL" id="BRXU01000050">
    <property type="protein sequence ID" value="GLC61723.1"/>
    <property type="molecule type" value="Genomic_DNA"/>
</dbReference>
<evidence type="ECO:0000313" key="4">
    <source>
        <dbReference type="EMBL" id="GLC61723.1"/>
    </source>
</evidence>
<evidence type="ECO:0008006" key="6">
    <source>
        <dbReference type="Google" id="ProtNLM"/>
    </source>
</evidence>
<feature type="region of interest" description="Disordered" evidence="3">
    <location>
        <begin position="175"/>
        <end position="228"/>
    </location>
</feature>
<evidence type="ECO:0000256" key="1">
    <source>
        <dbReference type="ARBA" id="ARBA00023002"/>
    </source>
</evidence>
<organism evidence="4 5">
    <name type="scientific">Pleodorina starrii</name>
    <dbReference type="NCBI Taxonomy" id="330485"/>
    <lineage>
        <taxon>Eukaryota</taxon>
        <taxon>Viridiplantae</taxon>
        <taxon>Chlorophyta</taxon>
        <taxon>core chlorophytes</taxon>
        <taxon>Chlorophyceae</taxon>
        <taxon>CS clade</taxon>
        <taxon>Chlamydomonadales</taxon>
        <taxon>Volvocaceae</taxon>
        <taxon>Pleodorina</taxon>
    </lineage>
</organism>
<dbReference type="AlphaFoldDB" id="A0A9W6F9X5"/>
<keyword evidence="2" id="KW-0503">Monooxygenase</keyword>
<dbReference type="GO" id="GO:0004497">
    <property type="term" value="F:monooxygenase activity"/>
    <property type="evidence" value="ECO:0007669"/>
    <property type="project" value="UniProtKB-KW"/>
</dbReference>
<accession>A0A9W6F9X5</accession>
<evidence type="ECO:0000256" key="3">
    <source>
        <dbReference type="SAM" id="MobiDB-lite"/>
    </source>
</evidence>
<dbReference type="InterPro" id="IPR050493">
    <property type="entry name" value="FAD-dep_Monooxygenase_BioMet"/>
</dbReference>
<sequence length="613" mass="64129">MNRIDGTVILAGAPAAATSQAASCEPAAAPCEPGWSDLDVAVVGGGPAGLSVALALLRVLPELKIKVFEASPAYTQQGAGVLFFVNGARALQAIDPPALIRLLRDAAFLSASFQYNDETGERMPWRTAFQPLDSLEQEGFPRGAMLPWNSLRSALYASLPEGVVEFGCKVVGCQEPEEPPAAEEGSRGGEQQQRQQPAVKGATAEAKASGEASSSSASSAYASSSSSPSSWYTLELMRTEAGTDDSRGGQQGGGPVRARARFVIAADGYFSRMRRTAGDHQAPTFRGSVRWLGNITQAELESGHVPLPAALDPTNNPHALTGVHTFTRVAPDRPLAGSPGRLLMVHPVGGGAGDTSGAKRLVWNLFSSLELLAAGGEPFPAAAAADDDDVEGDEDNGTSGSVHLPTRRGARSLQRALVAGRHLPEELRALLAATPPERVMEFGMYTHSPDNYRKGAWAVGGLLTVGDAAHAVGPDGQGASQAFEDAAVLGAAVRQHGLGPKAFAAWEEARQPRVRGIQSDQTPDGAVRWGLIFGASFEPLWCPLVLASSSSAALPEQVAAEVRAAVQCGGEEAGREVVLAWCQREMRALVEVQVAGRAPLESVAPPAGTYRFR</sequence>
<name>A0A9W6F9X5_9CHLO</name>
<dbReference type="PRINTS" id="PR00420">
    <property type="entry name" value="RNGMNOXGNASE"/>
</dbReference>
<feature type="compositionally biased region" description="Low complexity" evidence="3">
    <location>
        <begin position="189"/>
        <end position="228"/>
    </location>
</feature>
<comment type="caution">
    <text evidence="4">The sequence shown here is derived from an EMBL/GenBank/DDBJ whole genome shotgun (WGS) entry which is preliminary data.</text>
</comment>
<gene>
    <name evidence="4" type="primary">PLEST001371</name>
    <name evidence="4" type="ORF">PLESTB_001795900</name>
</gene>
<keyword evidence="1" id="KW-0560">Oxidoreductase</keyword>
<reference evidence="4 5" key="1">
    <citation type="journal article" date="2023" name="Commun. Biol.">
        <title>Reorganization of the ancestral sex-determining regions during the evolution of trioecy in Pleodorina starrii.</title>
        <authorList>
            <person name="Takahashi K."/>
            <person name="Suzuki S."/>
            <person name="Kawai-Toyooka H."/>
            <person name="Yamamoto K."/>
            <person name="Hamaji T."/>
            <person name="Ootsuki R."/>
            <person name="Yamaguchi H."/>
            <person name="Kawachi M."/>
            <person name="Higashiyama T."/>
            <person name="Nozaki H."/>
        </authorList>
    </citation>
    <scope>NUCLEOTIDE SEQUENCE [LARGE SCALE GENOMIC DNA]</scope>
    <source>
        <strain evidence="4 5">NIES-4479</strain>
    </source>
</reference>
<feature type="region of interest" description="Disordered" evidence="3">
    <location>
        <begin position="380"/>
        <end position="408"/>
    </location>
</feature>
<feature type="compositionally biased region" description="Acidic residues" evidence="3">
    <location>
        <begin position="385"/>
        <end position="396"/>
    </location>
</feature>
<proteinExistence type="predicted"/>
<keyword evidence="5" id="KW-1185">Reference proteome</keyword>
<dbReference type="Gene3D" id="3.50.50.60">
    <property type="entry name" value="FAD/NAD(P)-binding domain"/>
    <property type="match status" value="2"/>
</dbReference>
<dbReference type="PANTHER" id="PTHR13789:SF309">
    <property type="entry name" value="PUTATIVE (AFU_ORTHOLOGUE AFUA_6G14510)-RELATED"/>
    <property type="match status" value="1"/>
</dbReference>
<evidence type="ECO:0000256" key="2">
    <source>
        <dbReference type="ARBA" id="ARBA00023033"/>
    </source>
</evidence>
<evidence type="ECO:0000313" key="5">
    <source>
        <dbReference type="Proteomes" id="UP001165080"/>
    </source>
</evidence>
<dbReference type="SUPFAM" id="SSF51905">
    <property type="entry name" value="FAD/NAD(P)-binding domain"/>
    <property type="match status" value="1"/>
</dbReference>